<reference evidence="2" key="1">
    <citation type="journal article" date="2020" name="bioRxiv">
        <title>Integrative omics analysis of Pseudomonas aeruginosa virus PA5oct highlights the molecular complexity of jumbo phages.</title>
        <authorList>
            <person name="Lood C."/>
            <person name="Danis-Wlodarczyk K."/>
            <person name="Blasdel B.G."/>
            <person name="Jang H.B."/>
            <person name="Vandenheuvel D."/>
            <person name="Briers Y."/>
            <person name="Noben J.-P."/>
            <person name="van Noort V."/>
            <person name="Drulis-Kawa Z."/>
            <person name="Lavigne R."/>
        </authorList>
    </citation>
    <scope>NUCLEOTIDE SEQUENCE [LARGE SCALE GENOMIC DNA]</scope>
</reference>
<proteinExistence type="predicted"/>
<accession>A0A4Y5JU37</accession>
<protein>
    <submittedName>
        <fullName evidence="1">Uncharacterized protein</fullName>
    </submittedName>
</protein>
<dbReference type="EMBL" id="MK797984">
    <property type="protein sequence ID" value="QCG76208.1"/>
    <property type="molecule type" value="Genomic_DNA"/>
</dbReference>
<evidence type="ECO:0000313" key="1">
    <source>
        <dbReference type="EMBL" id="QCG76208.1"/>
    </source>
</evidence>
<name>A0A4Y5JU37_9CAUD</name>
<organism evidence="1 2">
    <name type="scientific">Pseudomonas phage vB_PaeM_PA5oct</name>
    <dbReference type="NCBI Taxonomy" id="2163605"/>
    <lineage>
        <taxon>Viruses</taxon>
        <taxon>Duplodnaviria</taxon>
        <taxon>Heunggongvirae</taxon>
        <taxon>Uroviricota</taxon>
        <taxon>Caudoviricetes</taxon>
        <taxon>Arenbergviridae</taxon>
        <taxon>Wroclawvirus</taxon>
        <taxon>Wroclawvirus PA5oct</taxon>
    </lineage>
</organism>
<dbReference type="Proteomes" id="UP000316733">
    <property type="component" value="Segment"/>
</dbReference>
<keyword evidence="2" id="KW-1185">Reference proteome</keyword>
<evidence type="ECO:0000313" key="2">
    <source>
        <dbReference type="Proteomes" id="UP000316733"/>
    </source>
</evidence>
<gene>
    <name evidence="1" type="ORF">EST35_0327</name>
</gene>
<sequence>MLDNYELLAKQELESMYKNVVYDLGADIPTTFFNIKLSEHIVPNSEANRTFINKYTNLVHGECMELVWYRAVCTTDSKTNNLVVLKLERCSSYQEI</sequence>